<evidence type="ECO:0000256" key="2">
    <source>
        <dbReference type="ARBA" id="ARBA00023157"/>
    </source>
</evidence>
<dbReference type="Pfam" id="PF08583">
    <property type="entry name" value="Cmc1"/>
    <property type="match status" value="1"/>
</dbReference>
<evidence type="ECO:0000313" key="5">
    <source>
        <dbReference type="Proteomes" id="UP000614601"/>
    </source>
</evidence>
<gene>
    <name evidence="4" type="ORF">BOKJ2_LOCUS13350</name>
</gene>
<keyword evidence="2" id="KW-1015">Disulfide bond</keyword>
<keyword evidence="3" id="KW-0496">Mitochondrion</keyword>
<dbReference type="EMBL" id="CAJFCW020000006">
    <property type="protein sequence ID" value="CAG9126264.1"/>
    <property type="molecule type" value="Genomic_DNA"/>
</dbReference>
<dbReference type="InterPro" id="IPR013892">
    <property type="entry name" value="Cyt_c_biogenesis_Cmc1-like"/>
</dbReference>
<evidence type="ECO:0000256" key="3">
    <source>
        <dbReference type="RuleBase" id="RU364104"/>
    </source>
</evidence>
<dbReference type="GO" id="GO:0005739">
    <property type="term" value="C:mitochondrion"/>
    <property type="evidence" value="ECO:0007669"/>
    <property type="project" value="UniProtKB-SubCell"/>
</dbReference>
<proteinExistence type="inferred from homology"/>
<sequence length="163" mass="18943">MSEENPIKLSSFEKEELRSLKEGQIVVGPDGKRYRARKSMLPYESVSGPYGIGDPNDRSLRKIEADVLIPNLMNKQIEKTECRKEVEDLVACMRKEGGAMGLKRCDLPKDILNGCKKDKFHDPAFRHRMTEMYLNDRRNARLTGQTEQARKLAEYRKWKTEHE</sequence>
<comment type="subcellular location">
    <subcellularLocation>
        <location evidence="3">Mitochondrion</location>
    </subcellularLocation>
</comment>
<dbReference type="Proteomes" id="UP000614601">
    <property type="component" value="Unassembled WGS sequence"/>
</dbReference>
<protein>
    <recommendedName>
        <fullName evidence="3">COX assembly mitochondrial protein</fullName>
    </recommendedName>
</protein>
<reference evidence="4" key="1">
    <citation type="submission" date="2020-09" db="EMBL/GenBank/DDBJ databases">
        <authorList>
            <person name="Kikuchi T."/>
        </authorList>
    </citation>
    <scope>NUCLEOTIDE SEQUENCE</scope>
    <source>
        <strain evidence="4">SH1</strain>
    </source>
</reference>
<dbReference type="Proteomes" id="UP000783686">
    <property type="component" value="Unassembled WGS sequence"/>
</dbReference>
<organism evidence="4 5">
    <name type="scientific">Bursaphelenchus okinawaensis</name>
    <dbReference type="NCBI Taxonomy" id="465554"/>
    <lineage>
        <taxon>Eukaryota</taxon>
        <taxon>Metazoa</taxon>
        <taxon>Ecdysozoa</taxon>
        <taxon>Nematoda</taxon>
        <taxon>Chromadorea</taxon>
        <taxon>Rhabditida</taxon>
        <taxon>Tylenchina</taxon>
        <taxon>Tylenchomorpha</taxon>
        <taxon>Aphelenchoidea</taxon>
        <taxon>Aphelenchoididae</taxon>
        <taxon>Bursaphelenchus</taxon>
    </lineage>
</organism>
<dbReference type="AlphaFoldDB" id="A0A811LLD0"/>
<accession>A0A811LLD0</accession>
<dbReference type="OrthoDB" id="6224010at2759"/>
<dbReference type="EMBL" id="CAJFDH010000006">
    <property type="protein sequence ID" value="CAD5229291.1"/>
    <property type="molecule type" value="Genomic_DNA"/>
</dbReference>
<name>A0A811LLD0_9BILA</name>
<evidence type="ECO:0000256" key="1">
    <source>
        <dbReference type="ARBA" id="ARBA00007347"/>
    </source>
</evidence>
<evidence type="ECO:0000313" key="4">
    <source>
        <dbReference type="EMBL" id="CAD5229291.1"/>
    </source>
</evidence>
<comment type="similarity">
    <text evidence="1 3">Belongs to the CMC family.</text>
</comment>
<comment type="caution">
    <text evidence="4">The sequence shown here is derived from an EMBL/GenBank/DDBJ whole genome shotgun (WGS) entry which is preliminary data.</text>
</comment>
<keyword evidence="5" id="KW-1185">Reference proteome</keyword>